<accession>A0ACB8XK18</accession>
<protein>
    <submittedName>
        <fullName evidence="1">Uncharacterized protein</fullName>
    </submittedName>
</protein>
<organism evidence="1 2">
    <name type="scientific">Arctium lappa</name>
    <name type="common">Greater burdock</name>
    <name type="synonym">Lappa major</name>
    <dbReference type="NCBI Taxonomy" id="4217"/>
    <lineage>
        <taxon>Eukaryota</taxon>
        <taxon>Viridiplantae</taxon>
        <taxon>Streptophyta</taxon>
        <taxon>Embryophyta</taxon>
        <taxon>Tracheophyta</taxon>
        <taxon>Spermatophyta</taxon>
        <taxon>Magnoliopsida</taxon>
        <taxon>eudicotyledons</taxon>
        <taxon>Gunneridae</taxon>
        <taxon>Pentapetalae</taxon>
        <taxon>asterids</taxon>
        <taxon>campanulids</taxon>
        <taxon>Asterales</taxon>
        <taxon>Asteraceae</taxon>
        <taxon>Carduoideae</taxon>
        <taxon>Cardueae</taxon>
        <taxon>Arctiinae</taxon>
        <taxon>Arctium</taxon>
    </lineage>
</organism>
<reference evidence="2" key="1">
    <citation type="journal article" date="2022" name="Mol. Ecol. Resour.">
        <title>The genomes of chicory, endive, great burdock and yacon provide insights into Asteraceae palaeo-polyploidization history and plant inulin production.</title>
        <authorList>
            <person name="Fan W."/>
            <person name="Wang S."/>
            <person name="Wang H."/>
            <person name="Wang A."/>
            <person name="Jiang F."/>
            <person name="Liu H."/>
            <person name="Zhao H."/>
            <person name="Xu D."/>
            <person name="Zhang Y."/>
        </authorList>
    </citation>
    <scope>NUCLEOTIDE SEQUENCE [LARGE SCALE GENOMIC DNA]</scope>
    <source>
        <strain evidence="2">cv. Niubang</strain>
    </source>
</reference>
<evidence type="ECO:0000313" key="2">
    <source>
        <dbReference type="Proteomes" id="UP001055879"/>
    </source>
</evidence>
<dbReference type="Proteomes" id="UP001055879">
    <property type="component" value="Linkage Group LG17"/>
</dbReference>
<proteinExistence type="predicted"/>
<comment type="caution">
    <text evidence="1">The sequence shown here is derived from an EMBL/GenBank/DDBJ whole genome shotgun (WGS) entry which is preliminary data.</text>
</comment>
<name>A0ACB8XK18_ARCLA</name>
<sequence length="153" mass="17366">MGNNGLDTSTYSGSVMHVMKVGFEGHDWYMFGTYSPDRENFLPQNGLRLSGSNLDLRYDYGNFYASKSFFDDSKNKRVLWGWIPESDSQEDDIEKGWVGLQYPFLVIDVTSTMTMTYAIVTMTSSIAKSHVEATMFSTSLSHGCSLKLKTRQY</sequence>
<evidence type="ECO:0000313" key="1">
    <source>
        <dbReference type="EMBL" id="KAI3667395.1"/>
    </source>
</evidence>
<reference evidence="1 2" key="2">
    <citation type="journal article" date="2022" name="Mol. Ecol. Resour.">
        <title>The genomes of chicory, endive, great burdock and yacon provide insights into Asteraceae paleo-polyploidization history and plant inulin production.</title>
        <authorList>
            <person name="Fan W."/>
            <person name="Wang S."/>
            <person name="Wang H."/>
            <person name="Wang A."/>
            <person name="Jiang F."/>
            <person name="Liu H."/>
            <person name="Zhao H."/>
            <person name="Xu D."/>
            <person name="Zhang Y."/>
        </authorList>
    </citation>
    <scope>NUCLEOTIDE SEQUENCE [LARGE SCALE GENOMIC DNA]</scope>
    <source>
        <strain evidence="2">cv. Niubang</strain>
    </source>
</reference>
<gene>
    <name evidence="1" type="ORF">L6452_42452</name>
</gene>
<dbReference type="EMBL" id="CM042063">
    <property type="protein sequence ID" value="KAI3667395.1"/>
    <property type="molecule type" value="Genomic_DNA"/>
</dbReference>
<keyword evidence="2" id="KW-1185">Reference proteome</keyword>